<dbReference type="AlphaFoldDB" id="A0A2Z6MG73"/>
<evidence type="ECO:0000256" key="2">
    <source>
        <dbReference type="ARBA" id="ARBA00004141"/>
    </source>
</evidence>
<keyword evidence="15" id="KW-1185">Reference proteome</keyword>
<feature type="domain" description="E3 Ubiquitin ligase MUL1-like" evidence="13">
    <location>
        <begin position="88"/>
        <end position="142"/>
    </location>
</feature>
<dbReference type="InterPro" id="IPR022170">
    <property type="entry name" value="MUL1-like"/>
</dbReference>
<dbReference type="Pfam" id="PF12483">
    <property type="entry name" value="GIDE"/>
    <property type="match status" value="1"/>
</dbReference>
<evidence type="ECO:0000256" key="7">
    <source>
        <dbReference type="ARBA" id="ARBA00022771"/>
    </source>
</evidence>
<evidence type="ECO:0000256" key="1">
    <source>
        <dbReference type="ARBA" id="ARBA00000900"/>
    </source>
</evidence>
<sequence length="192" mass="21591">MMTMINPWTGIGCCLSAISLYVLKITIGKNAEILKSVTRVKQLKELEHFAVTSFMNKEVPWYLEDATGCVNVVGAQEATDFMLPFQKEVSKDDAGTIWIQQPQSGPFYVTSNTIDQLIIANHGNLARWCKYASIGFSIFGSCIIVMHTIQYILERRRQCELHKRILEEAAKESQRYIEGAGICVAVQLVLDP</sequence>
<evidence type="ECO:0000256" key="4">
    <source>
        <dbReference type="ARBA" id="ARBA00022679"/>
    </source>
</evidence>
<keyword evidence="11 12" id="KW-0472">Membrane</keyword>
<evidence type="ECO:0000256" key="9">
    <source>
        <dbReference type="ARBA" id="ARBA00022833"/>
    </source>
</evidence>
<evidence type="ECO:0000313" key="15">
    <source>
        <dbReference type="Proteomes" id="UP000242715"/>
    </source>
</evidence>
<keyword evidence="6" id="KW-0479">Metal-binding</keyword>
<dbReference type="InterPro" id="IPR044231">
    <property type="entry name" value="SP1/SPL1"/>
</dbReference>
<keyword evidence="8" id="KW-0833">Ubl conjugation pathway</keyword>
<evidence type="ECO:0000256" key="3">
    <source>
        <dbReference type="ARBA" id="ARBA00012483"/>
    </source>
</evidence>
<keyword evidence="9" id="KW-0862">Zinc</keyword>
<evidence type="ECO:0000256" key="11">
    <source>
        <dbReference type="ARBA" id="ARBA00023136"/>
    </source>
</evidence>
<evidence type="ECO:0000313" key="14">
    <source>
        <dbReference type="EMBL" id="GAU31544.1"/>
    </source>
</evidence>
<evidence type="ECO:0000256" key="6">
    <source>
        <dbReference type="ARBA" id="ARBA00022723"/>
    </source>
</evidence>
<comment type="subcellular location">
    <subcellularLocation>
        <location evidence="2">Membrane</location>
        <topology evidence="2">Multi-pass membrane protein</topology>
    </subcellularLocation>
</comment>
<name>A0A2Z6MG73_TRISU</name>
<gene>
    <name evidence="14" type="ORF">TSUD_333200</name>
</gene>
<dbReference type="PANTHER" id="PTHR47568">
    <property type="match status" value="1"/>
</dbReference>
<dbReference type="Proteomes" id="UP000242715">
    <property type="component" value="Unassembled WGS sequence"/>
</dbReference>
<dbReference type="GO" id="GO:0008270">
    <property type="term" value="F:zinc ion binding"/>
    <property type="evidence" value="ECO:0007669"/>
    <property type="project" value="UniProtKB-KW"/>
</dbReference>
<keyword evidence="5 12" id="KW-0812">Transmembrane</keyword>
<accession>A0A2Z6MG73</accession>
<reference evidence="15" key="1">
    <citation type="journal article" date="2017" name="Front. Plant Sci.">
        <title>Climate Clever Clovers: New Paradigm to Reduce the Environmental Footprint of Ruminants by Breeding Low Methanogenic Forages Utilizing Haplotype Variation.</title>
        <authorList>
            <person name="Kaur P."/>
            <person name="Appels R."/>
            <person name="Bayer P.E."/>
            <person name="Keeble-Gagnere G."/>
            <person name="Wang J."/>
            <person name="Hirakawa H."/>
            <person name="Shirasawa K."/>
            <person name="Vercoe P."/>
            <person name="Stefanova K."/>
            <person name="Durmic Z."/>
            <person name="Nichols P."/>
            <person name="Revell C."/>
            <person name="Isobe S.N."/>
            <person name="Edwards D."/>
            <person name="Erskine W."/>
        </authorList>
    </citation>
    <scope>NUCLEOTIDE SEQUENCE [LARGE SCALE GENOMIC DNA]</scope>
    <source>
        <strain evidence="15">cv. Daliak</strain>
    </source>
</reference>
<evidence type="ECO:0000256" key="5">
    <source>
        <dbReference type="ARBA" id="ARBA00022692"/>
    </source>
</evidence>
<evidence type="ECO:0000256" key="10">
    <source>
        <dbReference type="ARBA" id="ARBA00022989"/>
    </source>
</evidence>
<dbReference type="EC" id="2.3.2.27" evidence="3"/>
<evidence type="ECO:0000256" key="12">
    <source>
        <dbReference type="SAM" id="Phobius"/>
    </source>
</evidence>
<evidence type="ECO:0000256" key="8">
    <source>
        <dbReference type="ARBA" id="ARBA00022786"/>
    </source>
</evidence>
<protein>
    <recommendedName>
        <fullName evidence="3">RING-type E3 ubiquitin transferase</fullName>
        <ecNumber evidence="3">2.3.2.27</ecNumber>
    </recommendedName>
</protein>
<dbReference type="GO" id="GO:0061630">
    <property type="term" value="F:ubiquitin protein ligase activity"/>
    <property type="evidence" value="ECO:0007669"/>
    <property type="project" value="UniProtKB-EC"/>
</dbReference>
<dbReference type="GO" id="GO:0016567">
    <property type="term" value="P:protein ubiquitination"/>
    <property type="evidence" value="ECO:0007669"/>
    <property type="project" value="InterPro"/>
</dbReference>
<evidence type="ECO:0000259" key="13">
    <source>
        <dbReference type="Pfam" id="PF12483"/>
    </source>
</evidence>
<keyword evidence="4" id="KW-0808">Transferase</keyword>
<dbReference type="PANTHER" id="PTHR47568:SF2">
    <property type="entry name" value="E3 UBIQUITIN-PROTEIN LIGASE SP1-RELATED"/>
    <property type="match status" value="1"/>
</dbReference>
<dbReference type="EMBL" id="DF973459">
    <property type="protein sequence ID" value="GAU31544.1"/>
    <property type="molecule type" value="Genomic_DNA"/>
</dbReference>
<dbReference type="GO" id="GO:0016020">
    <property type="term" value="C:membrane"/>
    <property type="evidence" value="ECO:0007669"/>
    <property type="project" value="UniProtKB-SubCell"/>
</dbReference>
<dbReference type="OrthoDB" id="66726at2759"/>
<keyword evidence="7" id="KW-0863">Zinc-finger</keyword>
<organism evidence="14 15">
    <name type="scientific">Trifolium subterraneum</name>
    <name type="common">Subterranean clover</name>
    <dbReference type="NCBI Taxonomy" id="3900"/>
    <lineage>
        <taxon>Eukaryota</taxon>
        <taxon>Viridiplantae</taxon>
        <taxon>Streptophyta</taxon>
        <taxon>Embryophyta</taxon>
        <taxon>Tracheophyta</taxon>
        <taxon>Spermatophyta</taxon>
        <taxon>Magnoliopsida</taxon>
        <taxon>eudicotyledons</taxon>
        <taxon>Gunneridae</taxon>
        <taxon>Pentapetalae</taxon>
        <taxon>rosids</taxon>
        <taxon>fabids</taxon>
        <taxon>Fabales</taxon>
        <taxon>Fabaceae</taxon>
        <taxon>Papilionoideae</taxon>
        <taxon>50 kb inversion clade</taxon>
        <taxon>NPAAA clade</taxon>
        <taxon>Hologalegina</taxon>
        <taxon>IRL clade</taxon>
        <taxon>Trifolieae</taxon>
        <taxon>Trifolium</taxon>
    </lineage>
</organism>
<feature type="transmembrane region" description="Helical" evidence="12">
    <location>
        <begin position="131"/>
        <end position="153"/>
    </location>
</feature>
<proteinExistence type="predicted"/>
<keyword evidence="10 12" id="KW-1133">Transmembrane helix</keyword>
<comment type="catalytic activity">
    <reaction evidence="1">
        <text>S-ubiquitinyl-[E2 ubiquitin-conjugating enzyme]-L-cysteine + [acceptor protein]-L-lysine = [E2 ubiquitin-conjugating enzyme]-L-cysteine + N(6)-ubiquitinyl-[acceptor protein]-L-lysine.</text>
        <dbReference type="EC" id="2.3.2.27"/>
    </reaction>
</comment>